<dbReference type="KEGG" id="alq:C7Y71_008540"/>
<keyword evidence="1" id="KW-1133">Transmembrane helix</keyword>
<gene>
    <name evidence="2" type="ORF">C7Y71_000190</name>
    <name evidence="3" type="ORF">C7Y71_008540</name>
</gene>
<sequence length="83" mass="9367">MIRKILKWLKTSHRYLHLLGGMVLGLVSNGWYMALVAGFCTAGALEYKDCMYNKRITAWDWIDFGLTVLGTAAGWSIHALIFS</sequence>
<feature type="transmembrane region" description="Helical" evidence="1">
    <location>
        <begin position="21"/>
        <end position="44"/>
    </location>
</feature>
<dbReference type="Proteomes" id="UP000249375">
    <property type="component" value="Chromosome"/>
</dbReference>
<accession>A0A5P8E3H4</accession>
<dbReference type="EMBL" id="CP033459">
    <property type="protein sequence ID" value="QFQ11577.1"/>
    <property type="molecule type" value="Genomic_DNA"/>
</dbReference>
<name>A0A5P8E3H4_9BACT</name>
<keyword evidence="4" id="KW-1185">Reference proteome</keyword>
<evidence type="ECO:0000313" key="4">
    <source>
        <dbReference type="Proteomes" id="UP000249375"/>
    </source>
</evidence>
<evidence type="ECO:0000313" key="3">
    <source>
        <dbReference type="EMBL" id="QFQ13064.1"/>
    </source>
</evidence>
<dbReference type="EMBL" id="CP033459">
    <property type="protein sequence ID" value="QFQ13064.1"/>
    <property type="molecule type" value="Genomic_DNA"/>
</dbReference>
<reference evidence="2 4" key="1">
    <citation type="submission" date="2018-11" db="EMBL/GenBank/DDBJ databases">
        <authorList>
            <person name="Na S.W."/>
            <person name="Baik M."/>
        </authorList>
    </citation>
    <scope>NUCLEOTIDE SEQUENCE [LARGE SCALE GENOMIC DNA]</scope>
    <source>
        <strain evidence="2 4">E39</strain>
    </source>
</reference>
<dbReference type="AlphaFoldDB" id="A0A5P8E3H4"/>
<dbReference type="RefSeq" id="WP_151908871.1">
    <property type="nucleotide sequence ID" value="NZ_CP033459.1"/>
</dbReference>
<protein>
    <submittedName>
        <fullName evidence="2">Uncharacterized protein</fullName>
    </submittedName>
</protein>
<dbReference type="KEGG" id="alq:C7Y71_000190"/>
<keyword evidence="1" id="KW-0472">Membrane</keyword>
<dbReference type="OrthoDB" id="1081595at2"/>
<evidence type="ECO:0000313" key="2">
    <source>
        <dbReference type="EMBL" id="QFQ11577.1"/>
    </source>
</evidence>
<keyword evidence="1" id="KW-0812">Transmembrane</keyword>
<evidence type="ECO:0000256" key="1">
    <source>
        <dbReference type="SAM" id="Phobius"/>
    </source>
</evidence>
<feature type="transmembrane region" description="Helical" evidence="1">
    <location>
        <begin position="64"/>
        <end position="82"/>
    </location>
</feature>
<proteinExistence type="predicted"/>
<organism evidence="2 4">
    <name type="scientific">Pseudoprevotella muciniphila</name>
    <dbReference type="NCBI Taxonomy" id="2133944"/>
    <lineage>
        <taxon>Bacteria</taxon>
        <taxon>Pseudomonadati</taxon>
        <taxon>Bacteroidota</taxon>
        <taxon>Bacteroidia</taxon>
        <taxon>Bacteroidales</taxon>
        <taxon>Prevotellaceae</taxon>
        <taxon>Pseudoprevotella</taxon>
    </lineage>
</organism>